<evidence type="ECO:0000256" key="1">
    <source>
        <dbReference type="SAM" id="MobiDB-lite"/>
    </source>
</evidence>
<feature type="domain" description="DUF4216" evidence="2">
    <location>
        <begin position="636"/>
        <end position="712"/>
    </location>
</feature>
<gene>
    <name evidence="3" type="ORF">Sangu_2879200</name>
</gene>
<protein>
    <recommendedName>
        <fullName evidence="2">DUF4216 domain-containing protein</fullName>
    </recommendedName>
</protein>
<dbReference type="EMBL" id="JACGWK010001711">
    <property type="protein sequence ID" value="KAL0283611.1"/>
    <property type="molecule type" value="Genomic_DNA"/>
</dbReference>
<dbReference type="PANTHER" id="PTHR10775">
    <property type="entry name" value="OS08G0208400 PROTEIN"/>
    <property type="match status" value="1"/>
</dbReference>
<name>A0AAW2INN4_9LAMI</name>
<reference evidence="3" key="1">
    <citation type="submission" date="2020-06" db="EMBL/GenBank/DDBJ databases">
        <authorList>
            <person name="Li T."/>
            <person name="Hu X."/>
            <person name="Zhang T."/>
            <person name="Song X."/>
            <person name="Zhang H."/>
            <person name="Dai N."/>
            <person name="Sheng W."/>
            <person name="Hou X."/>
            <person name="Wei L."/>
        </authorList>
    </citation>
    <scope>NUCLEOTIDE SEQUENCE</scope>
    <source>
        <strain evidence="3">G01</strain>
        <tissue evidence="3">Leaf</tissue>
    </source>
</reference>
<accession>A0AAW2INN4</accession>
<feature type="region of interest" description="Disordered" evidence="1">
    <location>
        <begin position="768"/>
        <end position="804"/>
    </location>
</feature>
<dbReference type="InterPro" id="IPR025312">
    <property type="entry name" value="DUF4216"/>
</dbReference>
<comment type="caution">
    <text evidence="3">The sequence shown here is derived from an EMBL/GenBank/DDBJ whole genome shotgun (WGS) entry which is preliminary data.</text>
</comment>
<proteinExistence type="predicted"/>
<organism evidence="3">
    <name type="scientific">Sesamum angustifolium</name>
    <dbReference type="NCBI Taxonomy" id="2727405"/>
    <lineage>
        <taxon>Eukaryota</taxon>
        <taxon>Viridiplantae</taxon>
        <taxon>Streptophyta</taxon>
        <taxon>Embryophyta</taxon>
        <taxon>Tracheophyta</taxon>
        <taxon>Spermatophyta</taxon>
        <taxon>Magnoliopsida</taxon>
        <taxon>eudicotyledons</taxon>
        <taxon>Gunneridae</taxon>
        <taxon>Pentapetalae</taxon>
        <taxon>asterids</taxon>
        <taxon>lamiids</taxon>
        <taxon>Lamiales</taxon>
        <taxon>Pedaliaceae</taxon>
        <taxon>Sesamum</taxon>
    </lineage>
</organism>
<dbReference type="InterPro" id="IPR004242">
    <property type="entry name" value="Transposase_21"/>
</dbReference>
<evidence type="ECO:0000259" key="2">
    <source>
        <dbReference type="Pfam" id="PF13952"/>
    </source>
</evidence>
<dbReference type="AlphaFoldDB" id="A0AAW2INN4"/>
<dbReference type="PANTHER" id="PTHR10775:SF193">
    <property type="entry name" value="DUF4216 DOMAIN-CONTAINING PROTEIN"/>
    <property type="match status" value="1"/>
</dbReference>
<reference evidence="3" key="2">
    <citation type="journal article" date="2024" name="Plant">
        <title>Genomic evolution and insights into agronomic trait innovations of Sesamum species.</title>
        <authorList>
            <person name="Miao H."/>
            <person name="Wang L."/>
            <person name="Qu L."/>
            <person name="Liu H."/>
            <person name="Sun Y."/>
            <person name="Le M."/>
            <person name="Wang Q."/>
            <person name="Wei S."/>
            <person name="Zheng Y."/>
            <person name="Lin W."/>
            <person name="Duan Y."/>
            <person name="Cao H."/>
            <person name="Xiong S."/>
            <person name="Wang X."/>
            <person name="Wei L."/>
            <person name="Li C."/>
            <person name="Ma Q."/>
            <person name="Ju M."/>
            <person name="Zhao R."/>
            <person name="Li G."/>
            <person name="Mu C."/>
            <person name="Tian Q."/>
            <person name="Mei H."/>
            <person name="Zhang T."/>
            <person name="Gao T."/>
            <person name="Zhang H."/>
        </authorList>
    </citation>
    <scope>NUCLEOTIDE SEQUENCE</scope>
    <source>
        <strain evidence="3">G01</strain>
    </source>
</reference>
<dbReference type="Pfam" id="PF02992">
    <property type="entry name" value="Transposase_21"/>
    <property type="match status" value="1"/>
</dbReference>
<evidence type="ECO:0000313" key="3">
    <source>
        <dbReference type="EMBL" id="KAL0283611.1"/>
    </source>
</evidence>
<feature type="compositionally biased region" description="Acidic residues" evidence="1">
    <location>
        <begin position="775"/>
        <end position="804"/>
    </location>
</feature>
<sequence>MRTQWGGYEQMNWDQRMVYDTVGPQFFSTHQEPEAEGASSSFPAGASSYDYDVSGLSDRFFDIVQAVDQPLYSGCDQSQLAAVARLVNIKAEHNMSERCYDQVSQWASDLLPRDHTLPSNYYNTKKMIRDLGLPVEKIHACRNGCMLYWKDDIDMEYCKFCGDPSHVTEEDSMCHPSDAEAWRHFDRTHPNFALEPRNIRLGLCIDGFAPHGQYGRTYSCWPVIITPYNLPPGMCMKSEYMFLSMVIPGPSNPKRLIDVYLQPLIDELLQLWHVGVRTHDHATNQAFMMRAALMWTVNDLPAYGMASGWSTAGIMGCPICIDDTSAFYLQHGRKACYFDCHRRFLPQDHPYRRNKQAFIKNRQERNIARPRLTGEEIRVRVEEYSSAIKQPLIHPPGYGTDHKWTKRSIFWDLPYWTTHLIRHNLDVMHIEKNVFDNIFNTVMDIKGKSKDNLNARKDLAIICNRPELQVDERRPNVMPKAVYTLTKDQKRKVCEWVKCLRFPDGYVSNLSRCVDMTELRLHGMKSHDCHIFMQKLIPVAFREMVPEHVWSALTEVSLMFQVESELQNIKDDLLRSLYWGPKQLVKTWPCYFVNGFNFHTEDHNVGKSTMNCGVCVKSSSYRDTENDFYGMLEEIIELDYPLNDDLHVVLFKCRWVDPTRGMKVHPHYHLVDVNFKRVYQKDEPFILAQQAVQVYYTEYPSMKRDKIDWMAVCKTKARRVESHWTNVAYQIDEEVPVPEVNTNNQTYDLHDPDGLQLIVDLTSAMQHEVGTSRLDEDDEDEDDEDSFDDYETNEESEEQDNNSD</sequence>
<dbReference type="Pfam" id="PF13952">
    <property type="entry name" value="DUF4216"/>
    <property type="match status" value="1"/>
</dbReference>